<proteinExistence type="predicted"/>
<accession>A0A0G1AXF4</accession>
<dbReference type="Proteomes" id="UP000033848">
    <property type="component" value="Unassembled WGS sequence"/>
</dbReference>
<dbReference type="EMBL" id="LCED01000037">
    <property type="protein sequence ID" value="KKS65609.1"/>
    <property type="molecule type" value="Genomic_DNA"/>
</dbReference>
<evidence type="ECO:0008006" key="4">
    <source>
        <dbReference type="Google" id="ProtNLM"/>
    </source>
</evidence>
<comment type="caution">
    <text evidence="2">The sequence shown here is derived from an EMBL/GenBank/DDBJ whole genome shotgun (WGS) entry which is preliminary data.</text>
</comment>
<organism evidence="2 3">
    <name type="scientific">candidate division WWE3 bacterium GW2011_GWB1_42_6</name>
    <dbReference type="NCBI Taxonomy" id="1619115"/>
    <lineage>
        <taxon>Bacteria</taxon>
        <taxon>Katanobacteria</taxon>
    </lineage>
</organism>
<dbReference type="AlphaFoldDB" id="A0A0G1AXF4"/>
<feature type="chain" id="PRO_5002535972" description="DUF11 domain-containing protein" evidence="1">
    <location>
        <begin position="29"/>
        <end position="205"/>
    </location>
</feature>
<evidence type="ECO:0000313" key="2">
    <source>
        <dbReference type="EMBL" id="KKS65609.1"/>
    </source>
</evidence>
<sequence length="205" mass="22687">MKEKGYKLIALVTVVAGLFLLSSDKALADCESTYGGGETCIINKRFSIEKEVRIEGDDDWESKVTDVEEDDVVEFRIKIKNLSDEDADIDFDDMKMSDSLPDEMDRVGGSGLTEYWDDFEPGETKTFIIEAEIDSDEFDRDEAFDKCIVNKAKVYWDGEFEGSDTATVCYGEGEPTELPETGAVSVTGIAGIGSLLVGALLRKKR</sequence>
<protein>
    <recommendedName>
        <fullName evidence="4">DUF11 domain-containing protein</fullName>
    </recommendedName>
</protein>
<evidence type="ECO:0000256" key="1">
    <source>
        <dbReference type="SAM" id="SignalP"/>
    </source>
</evidence>
<evidence type="ECO:0000313" key="3">
    <source>
        <dbReference type="Proteomes" id="UP000033848"/>
    </source>
</evidence>
<reference evidence="2 3" key="1">
    <citation type="journal article" date="2015" name="Nature">
        <title>rRNA introns, odd ribosomes, and small enigmatic genomes across a large radiation of phyla.</title>
        <authorList>
            <person name="Brown C.T."/>
            <person name="Hug L.A."/>
            <person name="Thomas B.C."/>
            <person name="Sharon I."/>
            <person name="Castelle C.J."/>
            <person name="Singh A."/>
            <person name="Wilkins M.J."/>
            <person name="Williams K.H."/>
            <person name="Banfield J.F."/>
        </authorList>
    </citation>
    <scope>NUCLEOTIDE SEQUENCE [LARGE SCALE GENOMIC DNA]</scope>
</reference>
<feature type="signal peptide" evidence="1">
    <location>
        <begin position="1"/>
        <end position="28"/>
    </location>
</feature>
<gene>
    <name evidence="2" type="ORF">UV35_C0037G0001</name>
</gene>
<name>A0A0G1AXF4_UNCKA</name>
<keyword evidence="1" id="KW-0732">Signal</keyword>